<proteinExistence type="predicted"/>
<gene>
    <name evidence="1" type="ORF">FHU41_001361</name>
</gene>
<dbReference type="InterPro" id="IPR010430">
    <property type="entry name" value="DUF1028"/>
</dbReference>
<organism evidence="1 2">
    <name type="scientific">Psychromicrobium silvestre</name>
    <dbReference type="NCBI Taxonomy" id="1645614"/>
    <lineage>
        <taxon>Bacteria</taxon>
        <taxon>Bacillati</taxon>
        <taxon>Actinomycetota</taxon>
        <taxon>Actinomycetes</taxon>
        <taxon>Micrococcales</taxon>
        <taxon>Micrococcaceae</taxon>
        <taxon>Psychromicrobium</taxon>
    </lineage>
</organism>
<dbReference type="EMBL" id="JACBYQ010000001">
    <property type="protein sequence ID" value="NYE95140.1"/>
    <property type="molecule type" value="Genomic_DNA"/>
</dbReference>
<dbReference type="RefSeq" id="WP_179388819.1">
    <property type="nucleotide sequence ID" value="NZ_JACBYQ010000001.1"/>
</dbReference>
<accession>A0A7Y9LT49</accession>
<name>A0A7Y9LT49_9MICC</name>
<keyword evidence="2" id="KW-1185">Reference proteome</keyword>
<dbReference type="InterPro" id="IPR029055">
    <property type="entry name" value="Ntn_hydrolases_N"/>
</dbReference>
<evidence type="ECO:0000313" key="1">
    <source>
        <dbReference type="EMBL" id="NYE95140.1"/>
    </source>
</evidence>
<dbReference type="SUPFAM" id="SSF56235">
    <property type="entry name" value="N-terminal nucleophile aminohydrolases (Ntn hydrolases)"/>
    <property type="match status" value="1"/>
</dbReference>
<dbReference type="GO" id="GO:0016787">
    <property type="term" value="F:hydrolase activity"/>
    <property type="evidence" value="ECO:0007669"/>
    <property type="project" value="UniProtKB-KW"/>
</dbReference>
<evidence type="ECO:0000313" key="2">
    <source>
        <dbReference type="Proteomes" id="UP000521748"/>
    </source>
</evidence>
<dbReference type="Pfam" id="PF06267">
    <property type="entry name" value="DUF1028"/>
    <property type="match status" value="1"/>
</dbReference>
<sequence>MTFSVLGADGTAVGMAVSSSSTAVAARCIHLRQGVGGSASQNLTDPRLGVKLLDALAEGLSPEQAIDRVTRDTPDLGHRQLTVINMQGESAMFSGTHALGIVNERRGRSVVSAGNILADPAVIDRSVEAFETSTGELELRLMAALEAGLAAGGEAGPLRSAGLAVMRNAPWPETDLRVDWSEEPISELRRLLELWLPERQDYLSRALRPDSAPHYEIPGSVAP</sequence>
<dbReference type="PANTHER" id="PTHR39328">
    <property type="entry name" value="BLL2871 PROTEIN"/>
    <property type="match status" value="1"/>
</dbReference>
<protein>
    <submittedName>
        <fullName evidence="1">Putative Ntn-hydrolase superfamily protein</fullName>
    </submittedName>
</protein>
<keyword evidence="1" id="KW-0378">Hydrolase</keyword>
<dbReference type="AlphaFoldDB" id="A0A7Y9LT49"/>
<dbReference type="Gene3D" id="3.60.20.10">
    <property type="entry name" value="Glutamine Phosphoribosylpyrophosphate, subunit 1, domain 1"/>
    <property type="match status" value="1"/>
</dbReference>
<reference evidence="1 2" key="1">
    <citation type="submission" date="2020-07" db="EMBL/GenBank/DDBJ databases">
        <title>Sequencing the genomes of 1000 actinobacteria strains.</title>
        <authorList>
            <person name="Klenk H.-P."/>
        </authorList>
    </citation>
    <scope>NUCLEOTIDE SEQUENCE [LARGE SCALE GENOMIC DNA]</scope>
    <source>
        <strain evidence="1 2">DSM 102047</strain>
    </source>
</reference>
<dbReference type="Proteomes" id="UP000521748">
    <property type="component" value="Unassembled WGS sequence"/>
</dbReference>
<comment type="caution">
    <text evidence="1">The sequence shown here is derived from an EMBL/GenBank/DDBJ whole genome shotgun (WGS) entry which is preliminary data.</text>
</comment>
<dbReference type="PANTHER" id="PTHR39328:SF1">
    <property type="entry name" value="BLL2871 PROTEIN"/>
    <property type="match status" value="1"/>
</dbReference>